<organism evidence="2 3">
    <name type="scientific">Cryomyces minteri</name>
    <dbReference type="NCBI Taxonomy" id="331657"/>
    <lineage>
        <taxon>Eukaryota</taxon>
        <taxon>Fungi</taxon>
        <taxon>Dikarya</taxon>
        <taxon>Ascomycota</taxon>
        <taxon>Pezizomycotina</taxon>
        <taxon>Dothideomycetes</taxon>
        <taxon>Dothideomycetes incertae sedis</taxon>
        <taxon>Cryomyces</taxon>
    </lineage>
</organism>
<feature type="compositionally biased region" description="Polar residues" evidence="1">
    <location>
        <begin position="59"/>
        <end position="81"/>
    </location>
</feature>
<evidence type="ECO:0000256" key="1">
    <source>
        <dbReference type="SAM" id="MobiDB-lite"/>
    </source>
</evidence>
<accession>A0A4U0XCJ1</accession>
<reference evidence="2 3" key="1">
    <citation type="submission" date="2017-03" db="EMBL/GenBank/DDBJ databases">
        <title>Genomes of endolithic fungi from Antarctica.</title>
        <authorList>
            <person name="Coleine C."/>
            <person name="Masonjones S."/>
            <person name="Stajich J.E."/>
        </authorList>
    </citation>
    <scope>NUCLEOTIDE SEQUENCE [LARGE SCALE GENOMIC DNA]</scope>
    <source>
        <strain evidence="2 3">CCFEE 5187</strain>
    </source>
</reference>
<name>A0A4U0XCJ1_9PEZI</name>
<dbReference type="AlphaFoldDB" id="A0A4U0XCJ1"/>
<sequence length="177" mass="20103">MEEFIHWSKDVPIDPEDLSGSQEKVTDFIKWSDHVPMEPHELSRVFNWTNDVPVLQEQLSKTHSPSTTTEEQASEVDSGTSARDYAMRGTKVTGSWRKYHNLLGGTRHARSAGSSSQPRPLLYSADSAEYHTFMDTAKGNDGRARQFIPVAAEYDKLIPRALRKKKRSGRSDCRQHE</sequence>
<dbReference type="Proteomes" id="UP000308768">
    <property type="component" value="Unassembled WGS sequence"/>
</dbReference>
<evidence type="ECO:0000313" key="3">
    <source>
        <dbReference type="Proteomes" id="UP000308768"/>
    </source>
</evidence>
<gene>
    <name evidence="2" type="ORF">B0A49_12757</name>
</gene>
<keyword evidence="3" id="KW-1185">Reference proteome</keyword>
<evidence type="ECO:0000313" key="2">
    <source>
        <dbReference type="EMBL" id="TKA73228.1"/>
    </source>
</evidence>
<feature type="region of interest" description="Disordered" evidence="1">
    <location>
        <begin position="59"/>
        <end position="85"/>
    </location>
</feature>
<protein>
    <submittedName>
        <fullName evidence="2">Uncharacterized protein</fullName>
    </submittedName>
</protein>
<comment type="caution">
    <text evidence="2">The sequence shown here is derived from an EMBL/GenBank/DDBJ whole genome shotgun (WGS) entry which is preliminary data.</text>
</comment>
<dbReference type="EMBL" id="NAJN01000446">
    <property type="protein sequence ID" value="TKA73228.1"/>
    <property type="molecule type" value="Genomic_DNA"/>
</dbReference>
<proteinExistence type="predicted"/>